<evidence type="ECO:0000313" key="2">
    <source>
        <dbReference type="Proteomes" id="UP000612585"/>
    </source>
</evidence>
<evidence type="ECO:0000313" key="1">
    <source>
        <dbReference type="EMBL" id="GIJ62826.1"/>
    </source>
</evidence>
<gene>
    <name evidence="1" type="ORF">Vau01_103420</name>
</gene>
<name>A0A8J3ZJT4_9ACTN</name>
<keyword evidence="2" id="KW-1185">Reference proteome</keyword>
<sequence length="55" mass="5852">MTTGFEADDAASVRLAARAKRPACGLKQRAGIREEVADAEPAVAAWLRRIGLRTG</sequence>
<dbReference type="AlphaFoldDB" id="A0A8J3ZJT4"/>
<dbReference type="Proteomes" id="UP000612585">
    <property type="component" value="Unassembled WGS sequence"/>
</dbReference>
<organism evidence="1 2">
    <name type="scientific">Virgisporangium aurantiacum</name>
    <dbReference type="NCBI Taxonomy" id="175570"/>
    <lineage>
        <taxon>Bacteria</taxon>
        <taxon>Bacillati</taxon>
        <taxon>Actinomycetota</taxon>
        <taxon>Actinomycetes</taxon>
        <taxon>Micromonosporales</taxon>
        <taxon>Micromonosporaceae</taxon>
        <taxon>Virgisporangium</taxon>
    </lineage>
</organism>
<proteinExistence type="predicted"/>
<dbReference type="RefSeq" id="WP_204008726.1">
    <property type="nucleotide sequence ID" value="NZ_BOPG01000083.1"/>
</dbReference>
<accession>A0A8J3ZJT4</accession>
<protein>
    <submittedName>
        <fullName evidence="1">Uncharacterized protein</fullName>
    </submittedName>
</protein>
<dbReference type="EMBL" id="BOPG01000083">
    <property type="protein sequence ID" value="GIJ62826.1"/>
    <property type="molecule type" value="Genomic_DNA"/>
</dbReference>
<reference evidence="1" key="1">
    <citation type="submission" date="2021-01" db="EMBL/GenBank/DDBJ databases">
        <title>Whole genome shotgun sequence of Virgisporangium aurantiacum NBRC 16421.</title>
        <authorList>
            <person name="Komaki H."/>
            <person name="Tamura T."/>
        </authorList>
    </citation>
    <scope>NUCLEOTIDE SEQUENCE</scope>
    <source>
        <strain evidence="1">NBRC 16421</strain>
    </source>
</reference>
<comment type="caution">
    <text evidence="1">The sequence shown here is derived from an EMBL/GenBank/DDBJ whole genome shotgun (WGS) entry which is preliminary data.</text>
</comment>